<proteinExistence type="predicted"/>
<name>A0A2L2TI04_9HYPO</name>
<feature type="compositionally biased region" description="Low complexity" evidence="1">
    <location>
        <begin position="41"/>
        <end position="65"/>
    </location>
</feature>
<dbReference type="RefSeq" id="XP_025586386.1">
    <property type="nucleotide sequence ID" value="XM_025735706.2"/>
</dbReference>
<feature type="transmembrane region" description="Helical" evidence="2">
    <location>
        <begin position="78"/>
        <end position="101"/>
    </location>
</feature>
<keyword evidence="2" id="KW-0472">Membrane</keyword>
<evidence type="ECO:0000313" key="4">
    <source>
        <dbReference type="Proteomes" id="UP000245910"/>
    </source>
</evidence>
<dbReference type="EMBL" id="LN649230">
    <property type="protein sequence ID" value="CEI62666.1"/>
    <property type="molecule type" value="Genomic_DNA"/>
</dbReference>
<accession>A0A2L2TI04</accession>
<feature type="region of interest" description="Disordered" evidence="1">
    <location>
        <begin position="27"/>
        <end position="81"/>
    </location>
</feature>
<reference evidence="4" key="1">
    <citation type="submission" date="2014-10" db="EMBL/GenBank/DDBJ databases">
        <authorList>
            <person name="King R."/>
        </authorList>
    </citation>
    <scope>NUCLEOTIDE SEQUENCE [LARGE SCALE GENOMIC DNA]</scope>
    <source>
        <strain evidence="4">A3/5</strain>
    </source>
</reference>
<dbReference type="GeneID" id="37258741"/>
<sequence>MDEGDKYTYMACGAVVVTDTFFMTPKVPQLTKPNTEAMTVETSEPSTNTTDETTPSETASETATEASDDNDPHPSSNVGAMVSGVVGGLAVVCGTAIATLYSLRKNRDHKPETEKGIAEAASPTTLSDDPKALVGSNPSELQGTAIHTPPQ</sequence>
<keyword evidence="2" id="KW-0812">Transmembrane</keyword>
<dbReference type="STRING" id="56646.A0A2L2TI04"/>
<organism evidence="3 4">
    <name type="scientific">Fusarium venenatum</name>
    <dbReference type="NCBI Taxonomy" id="56646"/>
    <lineage>
        <taxon>Eukaryota</taxon>
        <taxon>Fungi</taxon>
        <taxon>Dikarya</taxon>
        <taxon>Ascomycota</taxon>
        <taxon>Pezizomycotina</taxon>
        <taxon>Sordariomycetes</taxon>
        <taxon>Hypocreomycetidae</taxon>
        <taxon>Hypocreales</taxon>
        <taxon>Nectriaceae</taxon>
        <taxon>Fusarium</taxon>
    </lineage>
</organism>
<evidence type="ECO:0000256" key="2">
    <source>
        <dbReference type="SAM" id="Phobius"/>
    </source>
</evidence>
<protein>
    <submittedName>
        <fullName evidence="3">Uncharacterized protein</fullName>
    </submittedName>
</protein>
<keyword evidence="4" id="KW-1185">Reference proteome</keyword>
<feature type="region of interest" description="Disordered" evidence="1">
    <location>
        <begin position="102"/>
        <end position="151"/>
    </location>
</feature>
<dbReference type="KEGG" id="fvn:FVRRES_07102"/>
<keyword evidence="2" id="KW-1133">Transmembrane helix</keyword>
<dbReference type="Proteomes" id="UP000245910">
    <property type="component" value="Chromosome II"/>
</dbReference>
<dbReference type="AlphaFoldDB" id="A0A2L2TI04"/>
<evidence type="ECO:0000313" key="3">
    <source>
        <dbReference type="EMBL" id="CEI62666.1"/>
    </source>
</evidence>
<dbReference type="OrthoDB" id="3547571at2759"/>
<evidence type="ECO:0000256" key="1">
    <source>
        <dbReference type="SAM" id="MobiDB-lite"/>
    </source>
</evidence>